<evidence type="ECO:0000313" key="3">
    <source>
        <dbReference type="Proteomes" id="UP001329430"/>
    </source>
</evidence>
<dbReference type="Pfam" id="PF01395">
    <property type="entry name" value="PBP_GOBP"/>
    <property type="match status" value="1"/>
</dbReference>
<dbReference type="EMBL" id="JAVRBK010000002">
    <property type="protein sequence ID" value="KAK5647271.1"/>
    <property type="molecule type" value="Genomic_DNA"/>
</dbReference>
<evidence type="ECO:0000313" key="2">
    <source>
        <dbReference type="EMBL" id="KAK5647271.1"/>
    </source>
</evidence>
<dbReference type="InterPro" id="IPR006170">
    <property type="entry name" value="PBP/GOBP"/>
</dbReference>
<keyword evidence="1" id="KW-0732">Signal</keyword>
<comment type="caution">
    <text evidence="2">The sequence shown here is derived from an EMBL/GenBank/DDBJ whole genome shotgun (WGS) entry which is preliminary data.</text>
</comment>
<dbReference type="SUPFAM" id="SSF47565">
    <property type="entry name" value="Insect pheromone/odorant-binding proteins"/>
    <property type="match status" value="1"/>
</dbReference>
<dbReference type="InterPro" id="IPR036728">
    <property type="entry name" value="PBP_GOBP_sf"/>
</dbReference>
<gene>
    <name evidence="2" type="ORF">RI129_002163</name>
</gene>
<organism evidence="2 3">
    <name type="scientific">Pyrocoelia pectoralis</name>
    <dbReference type="NCBI Taxonomy" id="417401"/>
    <lineage>
        <taxon>Eukaryota</taxon>
        <taxon>Metazoa</taxon>
        <taxon>Ecdysozoa</taxon>
        <taxon>Arthropoda</taxon>
        <taxon>Hexapoda</taxon>
        <taxon>Insecta</taxon>
        <taxon>Pterygota</taxon>
        <taxon>Neoptera</taxon>
        <taxon>Endopterygota</taxon>
        <taxon>Coleoptera</taxon>
        <taxon>Polyphaga</taxon>
        <taxon>Elateriformia</taxon>
        <taxon>Elateroidea</taxon>
        <taxon>Lampyridae</taxon>
        <taxon>Lampyrinae</taxon>
        <taxon>Pyrocoelia</taxon>
    </lineage>
</organism>
<dbReference type="Proteomes" id="UP001329430">
    <property type="component" value="Chromosome 2"/>
</dbReference>
<evidence type="ECO:0000256" key="1">
    <source>
        <dbReference type="SAM" id="SignalP"/>
    </source>
</evidence>
<dbReference type="Gene3D" id="1.10.238.20">
    <property type="entry name" value="Pheromone/general odorant binding protein domain"/>
    <property type="match status" value="1"/>
</dbReference>
<dbReference type="SMART" id="SM00708">
    <property type="entry name" value="PhBP"/>
    <property type="match status" value="1"/>
</dbReference>
<keyword evidence="3" id="KW-1185">Reference proteome</keyword>
<dbReference type="GO" id="GO:0005549">
    <property type="term" value="F:odorant binding"/>
    <property type="evidence" value="ECO:0007669"/>
    <property type="project" value="InterPro"/>
</dbReference>
<sequence>MRIVLLVGLYVFAVTSNEVPQAIRDEGERIISSFKNKCLEETKANPSLVENFESKLVFVEDEALKCYYHCIHKHLDVFNTNGEINAQKFTNKFPMVTSEISLKCLPKTIDKEGCERSFEMVKCAITALAV</sequence>
<protein>
    <submittedName>
        <fullName evidence="2">Uncharacterized protein</fullName>
    </submittedName>
</protein>
<reference evidence="2 3" key="1">
    <citation type="journal article" date="2024" name="Insects">
        <title>An Improved Chromosome-Level Genome Assembly of the Firefly Pyrocoelia pectoralis.</title>
        <authorList>
            <person name="Fu X."/>
            <person name="Meyer-Rochow V.B."/>
            <person name="Ballantyne L."/>
            <person name="Zhu X."/>
        </authorList>
    </citation>
    <scope>NUCLEOTIDE SEQUENCE [LARGE SCALE GENOMIC DNA]</scope>
    <source>
        <strain evidence="2">XCY_ONT2</strain>
    </source>
</reference>
<dbReference type="AlphaFoldDB" id="A0AAN7ZSS5"/>
<feature type="chain" id="PRO_5042888930" evidence="1">
    <location>
        <begin position="17"/>
        <end position="130"/>
    </location>
</feature>
<name>A0AAN7ZSS5_9COLE</name>
<feature type="signal peptide" evidence="1">
    <location>
        <begin position="1"/>
        <end position="16"/>
    </location>
</feature>
<proteinExistence type="predicted"/>
<accession>A0AAN7ZSS5</accession>
<dbReference type="CDD" id="cd23992">
    <property type="entry name" value="PBP_GOBP"/>
    <property type="match status" value="1"/>
</dbReference>